<dbReference type="GO" id="GO:0000145">
    <property type="term" value="C:exocyst"/>
    <property type="evidence" value="ECO:0007669"/>
    <property type="project" value="TreeGrafter"/>
</dbReference>
<feature type="domain" description="Exocyst complex component Sec10-like alpha-helical bundle" evidence="7">
    <location>
        <begin position="163"/>
        <end position="441"/>
    </location>
</feature>
<keyword evidence="5" id="KW-0175">Coiled coil</keyword>
<feature type="domain" description="Exocyst complex component Sec10-like alpha-helical bundle" evidence="7">
    <location>
        <begin position="442"/>
        <end position="623"/>
    </location>
</feature>
<comment type="similarity">
    <text evidence="1">Belongs to the SEC10 family.</text>
</comment>
<accession>A0A8J5JHM5</accession>
<keyword evidence="10" id="KW-1185">Reference proteome</keyword>
<dbReference type="InterPro" id="IPR048625">
    <property type="entry name" value="Sec10_N"/>
</dbReference>
<name>A0A8J5JHM5_HOMAM</name>
<reference evidence="9" key="1">
    <citation type="journal article" date="2021" name="Sci. Adv.">
        <title>The American lobster genome reveals insights on longevity, neural, and immune adaptations.</title>
        <authorList>
            <person name="Polinski J.M."/>
            <person name="Zimin A.V."/>
            <person name="Clark K.F."/>
            <person name="Kohn A.B."/>
            <person name="Sadowski N."/>
            <person name="Timp W."/>
            <person name="Ptitsyn A."/>
            <person name="Khanna P."/>
            <person name="Romanova D.Y."/>
            <person name="Williams P."/>
            <person name="Greenwood S.J."/>
            <person name="Moroz L.L."/>
            <person name="Walt D.R."/>
            <person name="Bodnar A.G."/>
        </authorList>
    </citation>
    <scope>NUCLEOTIDE SEQUENCE</scope>
    <source>
        <strain evidence="9">GMGI-L3</strain>
    </source>
</reference>
<keyword evidence="3" id="KW-0813">Transport</keyword>
<keyword evidence="4" id="KW-0268">Exocytosis</keyword>
<dbReference type="GO" id="GO:0006893">
    <property type="term" value="P:Golgi to plasma membrane transport"/>
    <property type="evidence" value="ECO:0007669"/>
    <property type="project" value="TreeGrafter"/>
</dbReference>
<dbReference type="PANTHER" id="PTHR12100:SF0">
    <property type="entry name" value="EXOCYST COMPLEX COMPONENT 5"/>
    <property type="match status" value="1"/>
</dbReference>
<evidence type="ECO:0000313" key="10">
    <source>
        <dbReference type="Proteomes" id="UP000747542"/>
    </source>
</evidence>
<dbReference type="InterPro" id="IPR048627">
    <property type="entry name" value="Sec10_HB"/>
</dbReference>
<protein>
    <recommendedName>
        <fullName evidence="2">Exocyst complex component 5</fullName>
    </recommendedName>
    <alternativeName>
        <fullName evidence="6">Exocyst complex component Sec10</fullName>
    </alternativeName>
</protein>
<evidence type="ECO:0000259" key="8">
    <source>
        <dbReference type="Pfam" id="PF20667"/>
    </source>
</evidence>
<proteinExistence type="inferred from homology"/>
<dbReference type="GO" id="GO:0006887">
    <property type="term" value="P:exocytosis"/>
    <property type="evidence" value="ECO:0007669"/>
    <property type="project" value="UniProtKB-KW"/>
</dbReference>
<evidence type="ECO:0000256" key="1">
    <source>
        <dbReference type="ARBA" id="ARBA00006572"/>
    </source>
</evidence>
<dbReference type="Proteomes" id="UP000747542">
    <property type="component" value="Unassembled WGS sequence"/>
</dbReference>
<dbReference type="Pfam" id="PF07393">
    <property type="entry name" value="Sec10_HB"/>
    <property type="match status" value="2"/>
</dbReference>
<dbReference type="PANTHER" id="PTHR12100">
    <property type="entry name" value="SEC10"/>
    <property type="match status" value="1"/>
</dbReference>
<evidence type="ECO:0000256" key="6">
    <source>
        <dbReference type="ARBA" id="ARBA00031471"/>
    </source>
</evidence>
<evidence type="ECO:0000313" key="9">
    <source>
        <dbReference type="EMBL" id="KAG7154453.1"/>
    </source>
</evidence>
<dbReference type="AlphaFoldDB" id="A0A8J5JHM5"/>
<evidence type="ECO:0000256" key="5">
    <source>
        <dbReference type="ARBA" id="ARBA00023054"/>
    </source>
</evidence>
<dbReference type="EMBL" id="JAHLQT010044460">
    <property type="protein sequence ID" value="KAG7154453.1"/>
    <property type="molecule type" value="Genomic_DNA"/>
</dbReference>
<dbReference type="Pfam" id="PF20667">
    <property type="entry name" value="Sec10_N"/>
    <property type="match status" value="1"/>
</dbReference>
<organism evidence="9 10">
    <name type="scientific">Homarus americanus</name>
    <name type="common">American lobster</name>
    <dbReference type="NCBI Taxonomy" id="6706"/>
    <lineage>
        <taxon>Eukaryota</taxon>
        <taxon>Metazoa</taxon>
        <taxon>Ecdysozoa</taxon>
        <taxon>Arthropoda</taxon>
        <taxon>Crustacea</taxon>
        <taxon>Multicrustacea</taxon>
        <taxon>Malacostraca</taxon>
        <taxon>Eumalacostraca</taxon>
        <taxon>Eucarida</taxon>
        <taxon>Decapoda</taxon>
        <taxon>Pleocyemata</taxon>
        <taxon>Astacidea</taxon>
        <taxon>Nephropoidea</taxon>
        <taxon>Nephropidae</taxon>
        <taxon>Homarus</taxon>
    </lineage>
</organism>
<evidence type="ECO:0000256" key="2">
    <source>
        <dbReference type="ARBA" id="ARBA00017524"/>
    </source>
</evidence>
<sequence length="624" mass="71608">MLNQYIQELEQDPFDGEEFVERLAWRVNASVSPPGSTESVFNPDLLHEAFTQAIKDLQVLDERTAKKCERVEAEVREEEVRHWHNVAQLLDNNKEAFQSFQDLDSHINSVATKVVHLGDQLESVNTPRSRAVEAQRLMNHFREFLLPGPLVSEVFTDKTKIYEAADVIQKLHLIAQELPSGKFENAKQKIAEKYDEIERSLIMEFVKAHRAGDKDRMKEIATTLSHFKGYSQCVDAFIEEAQHGALRSRDLYMEVVPLCHRSEVLIREVFTNPEQVMGKFVLNIFQGQLQEYIQVRLDNKSVPEVYLKNLHELYCQTLKLCTDLQRFNLGNDSQFLSKLTKSIFQRHLHSYISVETRYLREKFNMILNRYYESKGHQKKNIQSGGINDIRRNIQDVIGTKANINIGPAVENYGGETFLSEEVAISLLQETKQAFKRCQMLGTNLEQKLDHGLDRTLSAIVSYVRHVLTVEQKRTDFKPENDDMLITNVTVACQKVVRYVSGIAERIRDSLDGHNLESVLLELGLRLHRTILDHLMKFEYSATGAMAVICDVNEYRKCVASFKVPQVNSLFDTLHTLCKLLQVSPENLKMVCSGDQLSGLDRNVLASFIPLRSDYKTAKLGNQLK</sequence>
<evidence type="ECO:0000259" key="7">
    <source>
        <dbReference type="Pfam" id="PF07393"/>
    </source>
</evidence>
<dbReference type="InterPro" id="IPR009976">
    <property type="entry name" value="Sec10-like"/>
</dbReference>
<evidence type="ECO:0000256" key="3">
    <source>
        <dbReference type="ARBA" id="ARBA00022448"/>
    </source>
</evidence>
<feature type="domain" description="Exocyst complex component Sec10 N-terminal" evidence="8">
    <location>
        <begin position="43"/>
        <end position="157"/>
    </location>
</feature>
<gene>
    <name evidence="9" type="primary">Exoc5-L1</name>
    <name evidence="9" type="ORF">Hamer_G018194</name>
</gene>
<comment type="caution">
    <text evidence="9">The sequence shown here is derived from an EMBL/GenBank/DDBJ whole genome shotgun (WGS) entry which is preliminary data.</text>
</comment>
<evidence type="ECO:0000256" key="4">
    <source>
        <dbReference type="ARBA" id="ARBA00022483"/>
    </source>
</evidence>